<evidence type="ECO:0000256" key="1">
    <source>
        <dbReference type="SAM" id="Phobius"/>
    </source>
</evidence>
<comment type="caution">
    <text evidence="2">The sequence shown here is derived from an EMBL/GenBank/DDBJ whole genome shotgun (WGS) entry which is preliminary data.</text>
</comment>
<name>A0ABS2GLF3_9FIRM</name>
<reference evidence="2 3" key="1">
    <citation type="journal article" date="2021" name="Sci. Rep.">
        <title>The distribution of antibiotic resistance genes in chicken gut microbiota commensals.</title>
        <authorList>
            <person name="Juricova H."/>
            <person name="Matiasovicova J."/>
            <person name="Kubasova T."/>
            <person name="Cejkova D."/>
            <person name="Rychlik I."/>
        </authorList>
    </citation>
    <scope>NUCLEOTIDE SEQUENCE [LARGE SCALE GENOMIC DNA]</scope>
    <source>
        <strain evidence="2 3">An564</strain>
    </source>
</reference>
<gene>
    <name evidence="2" type="ORF">H9X81_02855</name>
</gene>
<evidence type="ECO:0000313" key="3">
    <source>
        <dbReference type="Proteomes" id="UP000724149"/>
    </source>
</evidence>
<dbReference type="EMBL" id="JACSNR010000002">
    <property type="protein sequence ID" value="MBM6922638.1"/>
    <property type="molecule type" value="Genomic_DNA"/>
</dbReference>
<dbReference type="RefSeq" id="WP_191393039.1">
    <property type="nucleotide sequence ID" value="NZ_JACSNR010000002.1"/>
</dbReference>
<keyword evidence="1" id="KW-0812">Transmembrane</keyword>
<keyword evidence="1" id="KW-1133">Transmembrane helix</keyword>
<keyword evidence="3" id="KW-1185">Reference proteome</keyword>
<keyword evidence="1" id="KW-0472">Membrane</keyword>
<accession>A0ABS2GLF3</accession>
<protein>
    <submittedName>
        <fullName evidence="2">Uncharacterized protein</fullName>
    </submittedName>
</protein>
<proteinExistence type="predicted"/>
<organism evidence="2 3">
    <name type="scientific">Hydrogenoanaerobacterium saccharovorans</name>
    <dbReference type="NCBI Taxonomy" id="474960"/>
    <lineage>
        <taxon>Bacteria</taxon>
        <taxon>Bacillati</taxon>
        <taxon>Bacillota</taxon>
        <taxon>Clostridia</taxon>
        <taxon>Eubacteriales</taxon>
        <taxon>Oscillospiraceae</taxon>
        <taxon>Hydrogenoanaerobacterium</taxon>
    </lineage>
</organism>
<evidence type="ECO:0000313" key="2">
    <source>
        <dbReference type="EMBL" id="MBM6922638.1"/>
    </source>
</evidence>
<dbReference type="Proteomes" id="UP000724149">
    <property type="component" value="Unassembled WGS sequence"/>
</dbReference>
<feature type="transmembrane region" description="Helical" evidence="1">
    <location>
        <begin position="49"/>
        <end position="68"/>
    </location>
</feature>
<feature type="transmembrane region" description="Helical" evidence="1">
    <location>
        <begin position="16"/>
        <end position="37"/>
    </location>
</feature>
<sequence>MKRWDRLSRGFRQLRWGVSVFTGTLSMAAGIFTAGTVQRFRLWKISKLVWIPPAVWTAGGFLGVCRATRRLERSRPRRRT</sequence>